<dbReference type="Proteomes" id="UP000316008">
    <property type="component" value="Unassembled WGS sequence"/>
</dbReference>
<reference evidence="2 3" key="1">
    <citation type="submission" date="2019-07" db="EMBL/GenBank/DDBJ databases">
        <authorList>
            <person name="Huq M.A."/>
        </authorList>
    </citation>
    <scope>NUCLEOTIDE SEQUENCE [LARGE SCALE GENOMIC DNA]</scope>
    <source>
        <strain evidence="2 3">MAH-3</strain>
    </source>
</reference>
<feature type="transmembrane region" description="Helical" evidence="1">
    <location>
        <begin position="126"/>
        <end position="149"/>
    </location>
</feature>
<accession>A0A556MJW2</accession>
<evidence type="ECO:0000313" key="3">
    <source>
        <dbReference type="Proteomes" id="UP000316008"/>
    </source>
</evidence>
<organism evidence="2 3">
    <name type="scientific">Fluviicola chungangensis</name>
    <dbReference type="NCBI Taxonomy" id="2597671"/>
    <lineage>
        <taxon>Bacteria</taxon>
        <taxon>Pseudomonadati</taxon>
        <taxon>Bacteroidota</taxon>
        <taxon>Flavobacteriia</taxon>
        <taxon>Flavobacteriales</taxon>
        <taxon>Crocinitomicaceae</taxon>
        <taxon>Fluviicola</taxon>
    </lineage>
</organism>
<dbReference type="AlphaFoldDB" id="A0A556MJW2"/>
<sequence length="216" mass="25206">MNSIFLRAKHWQLFIPLVVIPFIAMIIFVIIIAAITVTNRRPPSPEDFIWISYFFPVIGILSGFIQFAWFWNVITKLSKLVSDKVRFPMTRIKLFFFIPVIYFCILPFFISFAVKTTTTSHQNIDAIFELVLFGILIFILHLFSIFCILHTIYFSAKVVKCVEMQTNARFSNFVGDFFLIWFFPVGVWFLQPRINALAEKASNSLSSTDEELVDRF</sequence>
<evidence type="ECO:0008006" key="4">
    <source>
        <dbReference type="Google" id="ProtNLM"/>
    </source>
</evidence>
<dbReference type="RefSeq" id="WP_144334308.1">
    <property type="nucleotide sequence ID" value="NZ_VLPL01000009.1"/>
</dbReference>
<keyword evidence="1" id="KW-0472">Membrane</keyword>
<feature type="transmembrane region" description="Helical" evidence="1">
    <location>
        <begin position="170"/>
        <end position="190"/>
    </location>
</feature>
<evidence type="ECO:0000256" key="1">
    <source>
        <dbReference type="SAM" id="Phobius"/>
    </source>
</evidence>
<keyword evidence="1" id="KW-1133">Transmembrane helix</keyword>
<feature type="transmembrane region" description="Helical" evidence="1">
    <location>
        <begin position="12"/>
        <end position="36"/>
    </location>
</feature>
<name>A0A556MJW2_9FLAO</name>
<feature type="transmembrane region" description="Helical" evidence="1">
    <location>
        <begin position="48"/>
        <end position="74"/>
    </location>
</feature>
<feature type="transmembrane region" description="Helical" evidence="1">
    <location>
        <begin position="94"/>
        <end position="114"/>
    </location>
</feature>
<protein>
    <recommendedName>
        <fullName evidence="4">DUF4328 domain-containing protein</fullName>
    </recommendedName>
</protein>
<dbReference type="OrthoDB" id="1442756at2"/>
<evidence type="ECO:0000313" key="2">
    <source>
        <dbReference type="EMBL" id="TSJ40180.1"/>
    </source>
</evidence>
<keyword evidence="1" id="KW-0812">Transmembrane</keyword>
<comment type="caution">
    <text evidence="2">The sequence shown here is derived from an EMBL/GenBank/DDBJ whole genome shotgun (WGS) entry which is preliminary data.</text>
</comment>
<proteinExistence type="predicted"/>
<gene>
    <name evidence="2" type="ORF">FO442_16410</name>
</gene>
<keyword evidence="3" id="KW-1185">Reference proteome</keyword>
<dbReference type="EMBL" id="VLPL01000009">
    <property type="protein sequence ID" value="TSJ40180.1"/>
    <property type="molecule type" value="Genomic_DNA"/>
</dbReference>